<proteinExistence type="predicted"/>
<keyword evidence="2" id="KW-1185">Reference proteome</keyword>
<evidence type="ECO:0000313" key="1">
    <source>
        <dbReference type="EMBL" id="SNS27384.1"/>
    </source>
</evidence>
<dbReference type="InterPro" id="IPR029058">
    <property type="entry name" value="AB_hydrolase_fold"/>
</dbReference>
<sequence>MSVETLRLDVGALVDGGEPITLALDVHVPAVLASRPLLFWCVPGGGVSRNYYDLGDPAGEGGDFSFAAAMVAAGHIVATIDPAGVGESTRPADGYALTTEIVAEANIRALAELRRRIAAGKVAGLPALADLPTIGTGHSAGAMIGVVHQAARRDFHAMLLFCFGTVGLPEYLDDDIRAALETPDGGRSRVVEFARARFGDQPYLPAPVHDKDTPSGRALRQVMDRVLANVGTHAMMPGNVVRELGQLDVPVFLSVGDRDMTGPPHLMPRDYGNCPDFTLYVVRTSGHHVFVAPGADRLYGRILGWVDGLTVD</sequence>
<dbReference type="EMBL" id="FZOS01000003">
    <property type="protein sequence ID" value="SNS27384.1"/>
    <property type="molecule type" value="Genomic_DNA"/>
</dbReference>
<dbReference type="OrthoDB" id="4512892at2"/>
<dbReference type="RefSeq" id="WP_089218495.1">
    <property type="nucleotide sequence ID" value="NZ_FZOS01000003.1"/>
</dbReference>
<gene>
    <name evidence="1" type="ORF">SAMN06295912_103218</name>
</gene>
<protein>
    <recommendedName>
        <fullName evidence="3">Lysophospholipase, alpha-beta hydrolase superfamily</fullName>
    </recommendedName>
</protein>
<dbReference type="SUPFAM" id="SSF53474">
    <property type="entry name" value="alpha/beta-Hydrolases"/>
    <property type="match status" value="1"/>
</dbReference>
<name>A0A239D6A1_9SPHN</name>
<evidence type="ECO:0000313" key="2">
    <source>
        <dbReference type="Proteomes" id="UP000198281"/>
    </source>
</evidence>
<dbReference type="Gene3D" id="3.40.50.1820">
    <property type="entry name" value="alpha/beta hydrolase"/>
    <property type="match status" value="1"/>
</dbReference>
<organism evidence="1 2">
    <name type="scientific">Edaphosphingomonas laterariae</name>
    <dbReference type="NCBI Taxonomy" id="861865"/>
    <lineage>
        <taxon>Bacteria</taxon>
        <taxon>Pseudomonadati</taxon>
        <taxon>Pseudomonadota</taxon>
        <taxon>Alphaproteobacteria</taxon>
        <taxon>Sphingomonadales</taxon>
        <taxon>Rhizorhabdaceae</taxon>
        <taxon>Edaphosphingomonas</taxon>
    </lineage>
</organism>
<accession>A0A239D6A1</accession>
<reference evidence="2" key="1">
    <citation type="submission" date="2017-06" db="EMBL/GenBank/DDBJ databases">
        <authorList>
            <person name="Varghese N."/>
            <person name="Submissions S."/>
        </authorList>
    </citation>
    <scope>NUCLEOTIDE SEQUENCE [LARGE SCALE GENOMIC DNA]</scope>
    <source>
        <strain evidence="2">LNB2</strain>
    </source>
</reference>
<dbReference type="AlphaFoldDB" id="A0A239D6A1"/>
<evidence type="ECO:0008006" key="3">
    <source>
        <dbReference type="Google" id="ProtNLM"/>
    </source>
</evidence>
<dbReference type="Proteomes" id="UP000198281">
    <property type="component" value="Unassembled WGS sequence"/>
</dbReference>